<dbReference type="EMBL" id="RYZS01000001">
    <property type="protein sequence ID" value="RVU94392.1"/>
    <property type="molecule type" value="Genomic_DNA"/>
</dbReference>
<dbReference type="AlphaFoldDB" id="A0A437UL73"/>
<feature type="region of interest" description="Disordered" evidence="1">
    <location>
        <begin position="237"/>
        <end position="257"/>
    </location>
</feature>
<dbReference type="Pfam" id="PF13349">
    <property type="entry name" value="DUF4097"/>
    <property type="match status" value="1"/>
</dbReference>
<dbReference type="RefSeq" id="WP_127978539.1">
    <property type="nucleotide sequence ID" value="NZ_JAEMPA010000366.1"/>
</dbReference>
<gene>
    <name evidence="3" type="ORF">EK398_05770</name>
</gene>
<proteinExistence type="predicted"/>
<evidence type="ECO:0000259" key="2">
    <source>
        <dbReference type="Pfam" id="PF13349"/>
    </source>
</evidence>
<comment type="caution">
    <text evidence="3">The sequence shown here is derived from an EMBL/GenBank/DDBJ whole genome shotgun (WGS) entry which is preliminary data.</text>
</comment>
<organism evidence="3 4">
    <name type="scientific">Enterococcus avium</name>
    <name type="common">Streptococcus avium</name>
    <dbReference type="NCBI Taxonomy" id="33945"/>
    <lineage>
        <taxon>Bacteria</taxon>
        <taxon>Bacillati</taxon>
        <taxon>Bacillota</taxon>
        <taxon>Bacilli</taxon>
        <taxon>Lactobacillales</taxon>
        <taxon>Enterococcaceae</taxon>
        <taxon>Enterococcus</taxon>
    </lineage>
</organism>
<sequence>MKKIVLGLILIGAALVCISSMFVHNRMSNETFTTTKSVRELVVDDRNMPVDIVGVSGNRTRINYKKSRDIKYNIKQTSNTLTLERKRSIGFNFDFFNFGNSSPRVTIEVPKAKLKDLQVETSNGKLSAENLVLDNLNLETSNSKMIINDVDSNSVDAETSNGKVELSQLKFDDGSFETSNSKMDLSDLNFNEGEFQTSNGKINLMNVKPKESLSLETSNSEVNGTIIGNKEDFSITSKTSNASNNLGNQKNGSKELEVRTSNADIEIAFVR</sequence>
<name>A0A437UL73_ENTAV</name>
<accession>A0A437UL73</accession>
<evidence type="ECO:0000256" key="1">
    <source>
        <dbReference type="SAM" id="MobiDB-lite"/>
    </source>
</evidence>
<dbReference type="InterPro" id="IPR025164">
    <property type="entry name" value="Toastrack_DUF4097"/>
</dbReference>
<dbReference type="Proteomes" id="UP000288388">
    <property type="component" value="Unassembled WGS sequence"/>
</dbReference>
<feature type="compositionally biased region" description="Polar residues" evidence="1">
    <location>
        <begin position="237"/>
        <end position="251"/>
    </location>
</feature>
<evidence type="ECO:0000313" key="4">
    <source>
        <dbReference type="Proteomes" id="UP000288388"/>
    </source>
</evidence>
<reference evidence="3 4" key="1">
    <citation type="submission" date="2018-12" db="EMBL/GenBank/DDBJ databases">
        <title>A novel vanA-carrying plasmid in a clinical isolate of Enterococcus avium.</title>
        <authorList>
            <person name="Bernasconi O.J."/>
            <person name="Luzzaro F."/>
            <person name="Endimiani A."/>
        </authorList>
    </citation>
    <scope>NUCLEOTIDE SEQUENCE [LARGE SCALE GENOMIC DNA]</scope>
    <source>
        <strain evidence="3 4">LC0559/18</strain>
    </source>
</reference>
<protein>
    <recommendedName>
        <fullName evidence="2">DUF4097 domain-containing protein</fullName>
    </recommendedName>
</protein>
<evidence type="ECO:0000313" key="3">
    <source>
        <dbReference type="EMBL" id="RVU94392.1"/>
    </source>
</evidence>
<feature type="domain" description="DUF4097" evidence="2">
    <location>
        <begin position="39"/>
        <end position="267"/>
    </location>
</feature>